<gene>
    <name evidence="2" type="ORF">FHS28_002863</name>
</gene>
<dbReference type="EMBL" id="JACHXO010000005">
    <property type="protein sequence ID" value="MBB3195457.1"/>
    <property type="molecule type" value="Genomic_DNA"/>
</dbReference>
<feature type="domain" description="Surface lipoprotein assembly modifier C-terminal" evidence="1">
    <location>
        <begin position="152"/>
        <end position="432"/>
    </location>
</feature>
<dbReference type="Gene3D" id="1.25.40.10">
    <property type="entry name" value="Tetratricopeptide repeat domain"/>
    <property type="match status" value="1"/>
</dbReference>
<comment type="caution">
    <text evidence="2">The sequence shown here is derived from an EMBL/GenBank/DDBJ whole genome shotgun (WGS) entry which is preliminary data.</text>
</comment>
<dbReference type="Pfam" id="PF04575">
    <property type="entry name" value="SlipAM"/>
    <property type="match status" value="1"/>
</dbReference>
<dbReference type="Pfam" id="PF14559">
    <property type="entry name" value="TPR_19"/>
    <property type="match status" value="1"/>
</dbReference>
<sequence length="433" mass="46864">MLLACSMACGAISAQAQDGLLNQASSLLAAKDAAAAYALLSPIEGEHAGEPSFDYLFGIAALDAGHVTRAIFALERAVAVRPDDRLARAELGRAYLAAGDTPRAREQLTLARAGDTPAEAAAAIDRVLGVIDQVVPQRGARMSGYLELGAGYDSNVNSATNQGEFAIPAFGGILFQTSEDSRRQDALVGTAAAGAVAELPLSPDWRLIGAANLRRTVNRDVAELNTRLLDATAGLRHTAGAQSQTVALQSGIAWVGAERYRDVFGLTAQWQTQFSEQMQGSVFGQWSRQNFPGEIGRDNDRTVLGLGLARGFQRGVTLAYGSAYLLRERTNAGFDALGHHGHGLRLGLERRLRGSLVLFGEAQYEARRYGGEEPFFNTQRKDRQTDLSAGLRHSMGERWELTGQLRYTRAASNVVLYDYVRNTFQITLRRNFT</sequence>
<protein>
    <submittedName>
        <fullName evidence="2">Tetratricopeptide (TPR) repeat protein</fullName>
    </submittedName>
</protein>
<reference evidence="2 3" key="1">
    <citation type="submission" date="2020-08" db="EMBL/GenBank/DDBJ databases">
        <title>Genomic Encyclopedia of Type Strains, Phase III (KMG-III): the genomes of soil and plant-associated and newly described type strains.</title>
        <authorList>
            <person name="Whitman W."/>
        </authorList>
    </citation>
    <scope>NUCLEOTIDE SEQUENCE [LARGE SCALE GENOMIC DNA]</scope>
    <source>
        <strain evidence="2 3">CECT 7247</strain>
    </source>
</reference>
<keyword evidence="3" id="KW-1185">Reference proteome</keyword>
<dbReference type="SUPFAM" id="SSF48452">
    <property type="entry name" value="TPR-like"/>
    <property type="match status" value="1"/>
</dbReference>
<dbReference type="Proteomes" id="UP000574369">
    <property type="component" value="Unassembled WGS sequence"/>
</dbReference>
<organism evidence="2 3">
    <name type="scientific">Roseateles terrae</name>
    <dbReference type="NCBI Taxonomy" id="431060"/>
    <lineage>
        <taxon>Bacteria</taxon>
        <taxon>Pseudomonadati</taxon>
        <taxon>Pseudomonadota</taxon>
        <taxon>Betaproteobacteria</taxon>
        <taxon>Burkholderiales</taxon>
        <taxon>Sphaerotilaceae</taxon>
        <taxon>Roseateles</taxon>
    </lineage>
</organism>
<evidence type="ECO:0000313" key="2">
    <source>
        <dbReference type="EMBL" id="MBB3195457.1"/>
    </source>
</evidence>
<proteinExistence type="predicted"/>
<dbReference type="RefSeq" id="WP_184294873.1">
    <property type="nucleotide sequence ID" value="NZ_JACHXO010000005.1"/>
</dbReference>
<evidence type="ECO:0000313" key="3">
    <source>
        <dbReference type="Proteomes" id="UP000574369"/>
    </source>
</evidence>
<evidence type="ECO:0000259" key="1">
    <source>
        <dbReference type="Pfam" id="PF04575"/>
    </source>
</evidence>
<name>A0ABR6GTM9_9BURK</name>
<dbReference type="InterPro" id="IPR007655">
    <property type="entry name" value="Slam_C"/>
</dbReference>
<accession>A0ABR6GTM9</accession>
<dbReference type="InterPro" id="IPR011990">
    <property type="entry name" value="TPR-like_helical_dom_sf"/>
</dbReference>